<dbReference type="PANTHER" id="PTHR42909:SF1">
    <property type="entry name" value="CARBOHYDRATE KINASE PFKB DOMAIN-CONTAINING PROTEIN"/>
    <property type="match status" value="1"/>
</dbReference>
<evidence type="ECO:0000256" key="5">
    <source>
        <dbReference type="ARBA" id="ARBA00023295"/>
    </source>
</evidence>
<name>A0ABD2QCA6_9PLAT</name>
<accession>A0ABD2QCA6</accession>
<evidence type="ECO:0000256" key="1">
    <source>
        <dbReference type="ARBA" id="ARBA00022723"/>
    </source>
</evidence>
<evidence type="ECO:0000256" key="3">
    <source>
        <dbReference type="ARBA" id="ARBA00023211"/>
    </source>
</evidence>
<keyword evidence="4" id="KW-0456">Lyase</keyword>
<reference evidence="6 7" key="1">
    <citation type="submission" date="2024-11" db="EMBL/GenBank/DDBJ databases">
        <title>Adaptive evolution of stress response genes in parasites aligns with host niche diversity.</title>
        <authorList>
            <person name="Hahn C."/>
            <person name="Resl P."/>
        </authorList>
    </citation>
    <scope>NUCLEOTIDE SEQUENCE [LARGE SCALE GENOMIC DNA]</scope>
    <source>
        <strain evidence="6">EGGRZ-B1_66</strain>
        <tissue evidence="6">Body</tissue>
    </source>
</reference>
<dbReference type="PANTHER" id="PTHR42909">
    <property type="entry name" value="ZGC:136858"/>
    <property type="match status" value="1"/>
</dbReference>
<comment type="caution">
    <text evidence="6">The sequence shown here is derived from an EMBL/GenBank/DDBJ whole genome shotgun (WGS) entry which is preliminary data.</text>
</comment>
<dbReference type="GO" id="GO:0016829">
    <property type="term" value="F:lyase activity"/>
    <property type="evidence" value="ECO:0007669"/>
    <property type="project" value="UniProtKB-KW"/>
</dbReference>
<evidence type="ECO:0000313" key="7">
    <source>
        <dbReference type="Proteomes" id="UP001626550"/>
    </source>
</evidence>
<keyword evidence="5" id="KW-0326">Glycosidase</keyword>
<evidence type="ECO:0008006" key="8">
    <source>
        <dbReference type="Google" id="ProtNLM"/>
    </source>
</evidence>
<keyword evidence="3" id="KW-0464">Manganese</keyword>
<dbReference type="SUPFAM" id="SSF110581">
    <property type="entry name" value="Indigoidine synthase A-like"/>
    <property type="match status" value="1"/>
</dbReference>
<dbReference type="AlphaFoldDB" id="A0ABD2QCA6"/>
<dbReference type="Proteomes" id="UP001626550">
    <property type="component" value="Unassembled WGS sequence"/>
</dbReference>
<protein>
    <recommendedName>
        <fullName evidence="8">Pseudouridine-5'-phosphate glycosidase</fullName>
    </recommendedName>
</protein>
<keyword evidence="2" id="KW-0378">Hydrolase</keyword>
<dbReference type="EMBL" id="JBJKFK010000421">
    <property type="protein sequence ID" value="KAL3317163.1"/>
    <property type="molecule type" value="Genomic_DNA"/>
</dbReference>
<evidence type="ECO:0000313" key="6">
    <source>
        <dbReference type="EMBL" id="KAL3317163.1"/>
    </source>
</evidence>
<dbReference type="GO" id="GO:0016798">
    <property type="term" value="F:hydrolase activity, acting on glycosyl bonds"/>
    <property type="evidence" value="ECO:0007669"/>
    <property type="project" value="UniProtKB-KW"/>
</dbReference>
<dbReference type="InterPro" id="IPR007342">
    <property type="entry name" value="PsuG"/>
</dbReference>
<dbReference type="GO" id="GO:0046872">
    <property type="term" value="F:metal ion binding"/>
    <property type="evidence" value="ECO:0007669"/>
    <property type="project" value="UniProtKB-KW"/>
</dbReference>
<gene>
    <name evidence="6" type="ORF">Ciccas_004196</name>
</gene>
<dbReference type="Gene3D" id="3.40.1790.10">
    <property type="entry name" value="Indigoidine synthase domain"/>
    <property type="match status" value="1"/>
</dbReference>
<evidence type="ECO:0000256" key="2">
    <source>
        <dbReference type="ARBA" id="ARBA00022801"/>
    </source>
</evidence>
<keyword evidence="1" id="KW-0479">Metal-binding</keyword>
<keyword evidence="7" id="KW-1185">Reference proteome</keyword>
<evidence type="ECO:0000256" key="4">
    <source>
        <dbReference type="ARBA" id="ARBA00023239"/>
    </source>
</evidence>
<dbReference type="InterPro" id="IPR022830">
    <property type="entry name" value="Indigdn_synthA-like"/>
</dbReference>
<proteinExistence type="predicted"/>
<sequence>MLRHLRLHRQYLHARGWHSSEYFRLSREVDEAVRAKRPVIALESTILTHGLPAKKALQLTKELEQMVITAGVVPATIGILDGKLIVGMSQLEQTALISEAERNLAGKAALKDLPLILSGATKHRSFGTTVSATLFAAHKANIPIFATGGIGGVHRGAESTFDISSDLVALSQFPMAVVSAGVKSILDIPKTLELLETLSVTVATHASDEFPAFFTSKSGVKSPGRVDSPAEAAKILKIIKSQLKTKQGFLVAVPNLSTSDLIGQEIEQAIQTAISEVIECTDSVCLHCHMQTLNL</sequence>
<dbReference type="Pfam" id="PF04227">
    <property type="entry name" value="Indigoidine_A"/>
    <property type="match status" value="1"/>
</dbReference>
<organism evidence="6 7">
    <name type="scientific">Cichlidogyrus casuarinus</name>
    <dbReference type="NCBI Taxonomy" id="1844966"/>
    <lineage>
        <taxon>Eukaryota</taxon>
        <taxon>Metazoa</taxon>
        <taxon>Spiralia</taxon>
        <taxon>Lophotrochozoa</taxon>
        <taxon>Platyhelminthes</taxon>
        <taxon>Monogenea</taxon>
        <taxon>Monopisthocotylea</taxon>
        <taxon>Dactylogyridea</taxon>
        <taxon>Ancyrocephalidae</taxon>
        <taxon>Cichlidogyrus</taxon>
    </lineage>
</organism>